<dbReference type="STRING" id="42673.A0A2K0WBU2"/>
<dbReference type="InterPro" id="IPR017853">
    <property type="entry name" value="GH"/>
</dbReference>
<keyword evidence="6" id="KW-1015">Disulfide bond</keyword>
<evidence type="ECO:0000313" key="7">
    <source>
        <dbReference type="EMBL" id="PNP79747.1"/>
    </source>
</evidence>
<keyword evidence="8" id="KW-1185">Reference proteome</keyword>
<dbReference type="GO" id="GO:0005975">
    <property type="term" value="P:carbohydrate metabolic process"/>
    <property type="evidence" value="ECO:0007669"/>
    <property type="project" value="InterPro"/>
</dbReference>
<gene>
    <name evidence="7" type="ORF">FNYG_06840</name>
</gene>
<dbReference type="EC" id="3.2.1.22" evidence="3 6"/>
<comment type="catalytic activity">
    <reaction evidence="1 6">
        <text>Hydrolysis of terminal, non-reducing alpha-D-galactose residues in alpha-D-galactosides, including galactose oligosaccharides, galactomannans and galactolipids.</text>
        <dbReference type="EC" id="3.2.1.22"/>
    </reaction>
</comment>
<dbReference type="EMBL" id="MTQA01000088">
    <property type="protein sequence ID" value="PNP79747.1"/>
    <property type="molecule type" value="Genomic_DNA"/>
</dbReference>
<name>A0A2K0WBU2_GIBNY</name>
<dbReference type="GO" id="GO:0004557">
    <property type="term" value="F:alpha-galactosidase activity"/>
    <property type="evidence" value="ECO:0007669"/>
    <property type="project" value="UniProtKB-EC"/>
</dbReference>
<evidence type="ECO:0000256" key="4">
    <source>
        <dbReference type="ARBA" id="ARBA00022801"/>
    </source>
</evidence>
<dbReference type="PANTHER" id="PTHR11452:SF87">
    <property type="entry name" value="ALPHA-GALACTOSIDASE"/>
    <property type="match status" value="1"/>
</dbReference>
<evidence type="ECO:0000256" key="2">
    <source>
        <dbReference type="ARBA" id="ARBA00009743"/>
    </source>
</evidence>
<dbReference type="OrthoDB" id="5795902at2759"/>
<dbReference type="Pfam" id="PF16499">
    <property type="entry name" value="Melibiase_2"/>
    <property type="match status" value="1"/>
</dbReference>
<evidence type="ECO:0000256" key="6">
    <source>
        <dbReference type="RuleBase" id="RU361168"/>
    </source>
</evidence>
<comment type="caution">
    <text evidence="7">The sequence shown here is derived from an EMBL/GenBank/DDBJ whole genome shotgun (WGS) entry which is preliminary data.</text>
</comment>
<dbReference type="InterPro" id="IPR002241">
    <property type="entry name" value="Glyco_hydro_27"/>
</dbReference>
<evidence type="ECO:0000256" key="5">
    <source>
        <dbReference type="ARBA" id="ARBA00023295"/>
    </source>
</evidence>
<evidence type="ECO:0000313" key="8">
    <source>
        <dbReference type="Proteomes" id="UP000236664"/>
    </source>
</evidence>
<evidence type="ECO:0000256" key="1">
    <source>
        <dbReference type="ARBA" id="ARBA00001255"/>
    </source>
</evidence>
<organism evidence="7 8">
    <name type="scientific">Gibberella nygamai</name>
    <name type="common">Bean root rot disease fungus</name>
    <name type="synonym">Fusarium nygamai</name>
    <dbReference type="NCBI Taxonomy" id="42673"/>
    <lineage>
        <taxon>Eukaryota</taxon>
        <taxon>Fungi</taxon>
        <taxon>Dikarya</taxon>
        <taxon>Ascomycota</taxon>
        <taxon>Pezizomycotina</taxon>
        <taxon>Sordariomycetes</taxon>
        <taxon>Hypocreomycetidae</taxon>
        <taxon>Hypocreales</taxon>
        <taxon>Nectriaceae</taxon>
        <taxon>Fusarium</taxon>
        <taxon>Fusarium fujikuroi species complex</taxon>
    </lineage>
</organism>
<reference evidence="7 8" key="1">
    <citation type="submission" date="2017-06" db="EMBL/GenBank/DDBJ databases">
        <title>Genome of Fusarium nygamai isolate CS10214.</title>
        <authorList>
            <person name="Gardiner D.M."/>
            <person name="Obanor F."/>
            <person name="Kazan K."/>
        </authorList>
    </citation>
    <scope>NUCLEOTIDE SEQUENCE [LARGE SCALE GENOMIC DNA]</scope>
    <source>
        <strain evidence="7 8">CS10214</strain>
    </source>
</reference>
<dbReference type="Proteomes" id="UP000236664">
    <property type="component" value="Unassembled WGS sequence"/>
</dbReference>
<evidence type="ECO:0000256" key="3">
    <source>
        <dbReference type="ARBA" id="ARBA00012755"/>
    </source>
</evidence>
<protein>
    <recommendedName>
        <fullName evidence="3 6">Alpha-galactosidase</fullName>
        <ecNumber evidence="3 6">3.2.1.22</ecNumber>
    </recommendedName>
    <alternativeName>
        <fullName evidence="6">Melibiase</fullName>
    </alternativeName>
</protein>
<dbReference type="PANTHER" id="PTHR11452">
    <property type="entry name" value="ALPHA-GALACTOSIDASE/ALPHA-N-ACETYLGALACTOSAMINIDASE"/>
    <property type="match status" value="1"/>
</dbReference>
<dbReference type="InterPro" id="IPR013785">
    <property type="entry name" value="Aldolase_TIM"/>
</dbReference>
<dbReference type="PRINTS" id="PR00740">
    <property type="entry name" value="GLHYDRLASE27"/>
</dbReference>
<keyword evidence="5 6" id="KW-0326">Glycosidase</keyword>
<dbReference type="AlphaFoldDB" id="A0A2K0WBU2"/>
<dbReference type="SUPFAM" id="SSF51445">
    <property type="entry name" value="(Trans)glycosidases"/>
    <property type="match status" value="1"/>
</dbReference>
<dbReference type="Gene3D" id="3.20.20.70">
    <property type="entry name" value="Aldolase class I"/>
    <property type="match status" value="1"/>
</dbReference>
<proteinExistence type="inferred from homology"/>
<accession>A0A2K0WBU2</accession>
<keyword evidence="4 6" id="KW-0378">Hydrolase</keyword>
<comment type="similarity">
    <text evidence="2 6">Belongs to the glycosyl hydrolase 27 family.</text>
</comment>
<sequence length="81" mass="9208">MNQGYAGVSMSTMIRKMREISPFSKPGSWADMDMLEISTWTMTELEEQTHFSFWAALKSPLIIGADLKNISDTSLVIYKNK</sequence>